<reference evidence="1" key="1">
    <citation type="submission" date="2014-08" db="EMBL/GenBank/DDBJ databases">
        <authorList>
            <person name="Falentin Helene"/>
        </authorList>
    </citation>
    <scope>NUCLEOTIDE SEQUENCE</scope>
</reference>
<proteinExistence type="predicted"/>
<name>A0A068VPX9_PROFF</name>
<dbReference type="EMBL" id="LM676379">
    <property type="protein sequence ID" value="CEP25638.1"/>
    <property type="molecule type" value="Genomic_DNA"/>
</dbReference>
<gene>
    <name evidence="1" type="ORF">PFCIRM138_08985</name>
</gene>
<sequence length="13" mass="1607">MWDYEHANAFGHE</sequence>
<accession>A0A068VPX9</accession>
<evidence type="ECO:0000313" key="1">
    <source>
        <dbReference type="EMBL" id="CEP25638.1"/>
    </source>
</evidence>
<organism evidence="1">
    <name type="scientific">Propionibacterium freudenreichii subsp. freudenreichii</name>
    <dbReference type="NCBI Taxonomy" id="66712"/>
    <lineage>
        <taxon>Bacteria</taxon>
        <taxon>Bacillati</taxon>
        <taxon>Actinomycetota</taxon>
        <taxon>Actinomycetes</taxon>
        <taxon>Propionibacteriales</taxon>
        <taxon>Propionibacteriaceae</taxon>
        <taxon>Propionibacterium</taxon>
    </lineage>
</organism>
<protein>
    <submittedName>
        <fullName evidence="1">Uncharacterized protein</fullName>
    </submittedName>
</protein>